<reference evidence="17 18" key="1">
    <citation type="submission" date="2018-06" db="EMBL/GenBank/DDBJ databases">
        <title>Spirosoma sp. HMF3257 Genome sequencing and assembly.</title>
        <authorList>
            <person name="Kang H."/>
            <person name="Cha I."/>
            <person name="Kim H."/>
            <person name="Kang J."/>
            <person name="Joh K."/>
        </authorList>
    </citation>
    <scope>NUCLEOTIDE SEQUENCE [LARGE SCALE GENOMIC DNA]</scope>
    <source>
        <strain evidence="17 18">HMF3257</strain>
    </source>
</reference>
<evidence type="ECO:0000256" key="6">
    <source>
        <dbReference type="ARBA" id="ARBA00022729"/>
    </source>
</evidence>
<dbReference type="InterPro" id="IPR000531">
    <property type="entry name" value="Beta-barrel_TonB"/>
</dbReference>
<keyword evidence="4" id="KW-0410">Iron transport</keyword>
<evidence type="ECO:0000259" key="16">
    <source>
        <dbReference type="Pfam" id="PF07715"/>
    </source>
</evidence>
<evidence type="ECO:0000256" key="14">
    <source>
        <dbReference type="SAM" id="SignalP"/>
    </source>
</evidence>
<keyword evidence="2 12" id="KW-0813">Transport</keyword>
<evidence type="ECO:0000313" key="18">
    <source>
        <dbReference type="Proteomes" id="UP000249016"/>
    </source>
</evidence>
<dbReference type="PANTHER" id="PTHR32552">
    <property type="entry name" value="FERRICHROME IRON RECEPTOR-RELATED"/>
    <property type="match status" value="1"/>
</dbReference>
<dbReference type="GO" id="GO:0009279">
    <property type="term" value="C:cell outer membrane"/>
    <property type="evidence" value="ECO:0007669"/>
    <property type="project" value="UniProtKB-SubCell"/>
</dbReference>
<dbReference type="Pfam" id="PF00593">
    <property type="entry name" value="TonB_dep_Rec_b-barrel"/>
    <property type="match status" value="1"/>
</dbReference>
<organism evidence="17 18">
    <name type="scientific">Spirosoma telluris</name>
    <dbReference type="NCBI Taxonomy" id="2183553"/>
    <lineage>
        <taxon>Bacteria</taxon>
        <taxon>Pseudomonadati</taxon>
        <taxon>Bacteroidota</taxon>
        <taxon>Cytophagia</taxon>
        <taxon>Cytophagales</taxon>
        <taxon>Cytophagaceae</taxon>
        <taxon>Spirosoma</taxon>
    </lineage>
</organism>
<keyword evidence="18" id="KW-1185">Reference proteome</keyword>
<dbReference type="Gene3D" id="2.60.40.1120">
    <property type="entry name" value="Carboxypeptidase-like, regulatory domain"/>
    <property type="match status" value="1"/>
</dbReference>
<keyword evidence="6 14" id="KW-0732">Signal</keyword>
<keyword evidence="11 12" id="KW-0998">Cell outer membrane</keyword>
<dbReference type="OrthoDB" id="9782587at2"/>
<evidence type="ECO:0000256" key="12">
    <source>
        <dbReference type="PROSITE-ProRule" id="PRU01360"/>
    </source>
</evidence>
<keyword evidence="8" id="KW-0406">Ion transport</keyword>
<dbReference type="Proteomes" id="UP000249016">
    <property type="component" value="Unassembled WGS sequence"/>
</dbReference>
<dbReference type="EMBL" id="QLII01000002">
    <property type="protein sequence ID" value="RAI73176.1"/>
    <property type="molecule type" value="Genomic_DNA"/>
</dbReference>
<comment type="similarity">
    <text evidence="12 13">Belongs to the TonB-dependent receptor family.</text>
</comment>
<protein>
    <submittedName>
        <fullName evidence="17">TonB-dependent receptor</fullName>
    </submittedName>
</protein>
<comment type="subcellular location">
    <subcellularLocation>
        <location evidence="1 12">Cell outer membrane</location>
        <topology evidence="1 12">Multi-pass membrane protein</topology>
    </subcellularLocation>
</comment>
<keyword evidence="7" id="KW-0408">Iron</keyword>
<dbReference type="Pfam" id="PF13715">
    <property type="entry name" value="CarbopepD_reg_2"/>
    <property type="match status" value="1"/>
</dbReference>
<comment type="caution">
    <text evidence="17">The sequence shown here is derived from an EMBL/GenBank/DDBJ whole genome shotgun (WGS) entry which is preliminary data.</text>
</comment>
<dbReference type="PROSITE" id="PS52016">
    <property type="entry name" value="TONB_DEPENDENT_REC_3"/>
    <property type="match status" value="1"/>
</dbReference>
<keyword evidence="17" id="KW-0675">Receptor</keyword>
<feature type="chain" id="PRO_5016302249" evidence="14">
    <location>
        <begin position="22"/>
        <end position="790"/>
    </location>
</feature>
<sequence>MTRFLSFFFALFLGLQPGLWAQQITYEGVILDAQTQEPIPGVSVQLMGTSMGTSTDVSGQFRLANQGSPTGLLVSCIGYGSQQLALSNGRIKVALSPKTEDLQMVVVTASREAQARTDAPIAIARLSPTLLAETKATNLAELINKTPGVFMPNLNNEQHMMGIRQPFGTSAYFLYLEDGVPIRPMGVFNHNALIEVNQFAISSIEVVKGPTSSLYGPEAVGGAINFITHKPTVVPVIRLGVQGDAWGYKRVQLGAGGMLSKRLGVFLGGYYAKQIGSWQTRSDFDKIALNGRIDYELTKRTHLIGTLTYACFNSQTGGNVDSLAYYSRQYTSTTDFTYRKVYALRSRITLEHRWNDHAESFATGFYRDNSIEQNPNYSIRWTTGSVAATGEVNNNSFTSYGLIAQHSQRFSWLASRLLAGLTYDYSPTDYYAYQTSLQAQVRPDKKSVERYVQVAELPDHFLSHYAATIQNSALYGQFDAQPLPNLRVSMGARFDRMAFRYTNYLDKTSGLKEFSQVTPKLGLTYDLGQGRGLYANVSRGFSPPGLTAIFRQNPNASVGFSPFYYNLQPARFNNYELGGWASLANRKVFIDWALYQMNGQNELLSIRQPDNSTDYQSAGRTLHRGIEYSLTVKPAAQWFLRFGGTNAIHRFINFAISNRSIDGVQNLSGYDMPQAPNWIMNSEVTYKPRWVKGLRTAIEWQRVSPWFENQINTVRYTDRTDLGLMGISVFNVRAGYTWKGMETYINIMNVTNQLYATTATRGNASTDRTVFTPAAPRMLVIGIQYQWSGK</sequence>
<evidence type="ECO:0000313" key="17">
    <source>
        <dbReference type="EMBL" id="RAI73176.1"/>
    </source>
</evidence>
<feature type="domain" description="TonB-dependent receptor-like beta-barrel" evidence="15">
    <location>
        <begin position="310"/>
        <end position="750"/>
    </location>
</feature>
<proteinExistence type="inferred from homology"/>
<keyword evidence="5 12" id="KW-0812">Transmembrane</keyword>
<dbReference type="InterPro" id="IPR008969">
    <property type="entry name" value="CarboxyPept-like_regulatory"/>
</dbReference>
<dbReference type="GO" id="GO:0015344">
    <property type="term" value="F:siderophore uptake transmembrane transporter activity"/>
    <property type="evidence" value="ECO:0007669"/>
    <property type="project" value="TreeGrafter"/>
</dbReference>
<evidence type="ECO:0000256" key="2">
    <source>
        <dbReference type="ARBA" id="ARBA00022448"/>
    </source>
</evidence>
<dbReference type="SUPFAM" id="SSF49464">
    <property type="entry name" value="Carboxypeptidase regulatory domain-like"/>
    <property type="match status" value="1"/>
</dbReference>
<dbReference type="PANTHER" id="PTHR32552:SF68">
    <property type="entry name" value="FERRICHROME OUTER MEMBRANE TRANSPORTER_PHAGE RECEPTOR"/>
    <property type="match status" value="1"/>
</dbReference>
<evidence type="ECO:0000259" key="15">
    <source>
        <dbReference type="Pfam" id="PF00593"/>
    </source>
</evidence>
<evidence type="ECO:0000256" key="10">
    <source>
        <dbReference type="ARBA" id="ARBA00023136"/>
    </source>
</evidence>
<evidence type="ECO:0000256" key="4">
    <source>
        <dbReference type="ARBA" id="ARBA00022496"/>
    </source>
</evidence>
<evidence type="ECO:0000256" key="3">
    <source>
        <dbReference type="ARBA" id="ARBA00022452"/>
    </source>
</evidence>
<dbReference type="Pfam" id="PF07715">
    <property type="entry name" value="Plug"/>
    <property type="match status" value="1"/>
</dbReference>
<evidence type="ECO:0000256" key="11">
    <source>
        <dbReference type="ARBA" id="ARBA00023237"/>
    </source>
</evidence>
<keyword evidence="9 13" id="KW-0798">TonB box</keyword>
<feature type="signal peptide" evidence="14">
    <location>
        <begin position="1"/>
        <end position="21"/>
    </location>
</feature>
<dbReference type="InterPro" id="IPR037066">
    <property type="entry name" value="Plug_dom_sf"/>
</dbReference>
<feature type="domain" description="TonB-dependent receptor plug" evidence="16">
    <location>
        <begin position="117"/>
        <end position="223"/>
    </location>
</feature>
<evidence type="ECO:0000256" key="7">
    <source>
        <dbReference type="ARBA" id="ARBA00023004"/>
    </source>
</evidence>
<dbReference type="SUPFAM" id="SSF56935">
    <property type="entry name" value="Porins"/>
    <property type="match status" value="1"/>
</dbReference>
<name>A0A327NGV3_9BACT</name>
<dbReference type="InterPro" id="IPR012910">
    <property type="entry name" value="Plug_dom"/>
</dbReference>
<dbReference type="AlphaFoldDB" id="A0A327NGV3"/>
<dbReference type="InterPro" id="IPR039426">
    <property type="entry name" value="TonB-dep_rcpt-like"/>
</dbReference>
<dbReference type="Gene3D" id="2.170.130.10">
    <property type="entry name" value="TonB-dependent receptor, plug domain"/>
    <property type="match status" value="1"/>
</dbReference>
<gene>
    <name evidence="17" type="ORF">HMF3257_37980</name>
</gene>
<dbReference type="Gene3D" id="2.40.170.20">
    <property type="entry name" value="TonB-dependent receptor, beta-barrel domain"/>
    <property type="match status" value="1"/>
</dbReference>
<evidence type="ECO:0000256" key="9">
    <source>
        <dbReference type="ARBA" id="ARBA00023077"/>
    </source>
</evidence>
<accession>A0A327NGV3</accession>
<keyword evidence="10 12" id="KW-0472">Membrane</keyword>
<evidence type="ECO:0000256" key="1">
    <source>
        <dbReference type="ARBA" id="ARBA00004571"/>
    </source>
</evidence>
<evidence type="ECO:0000256" key="5">
    <source>
        <dbReference type="ARBA" id="ARBA00022692"/>
    </source>
</evidence>
<keyword evidence="3 12" id="KW-1134">Transmembrane beta strand</keyword>
<dbReference type="RefSeq" id="WP_111350997.1">
    <property type="nucleotide sequence ID" value="NZ_QLII01000002.1"/>
</dbReference>
<evidence type="ECO:0000256" key="8">
    <source>
        <dbReference type="ARBA" id="ARBA00023065"/>
    </source>
</evidence>
<dbReference type="InterPro" id="IPR036942">
    <property type="entry name" value="Beta-barrel_TonB_sf"/>
</dbReference>
<evidence type="ECO:0000256" key="13">
    <source>
        <dbReference type="RuleBase" id="RU003357"/>
    </source>
</evidence>